<dbReference type="GO" id="GO:0006310">
    <property type="term" value="P:DNA recombination"/>
    <property type="evidence" value="ECO:0007669"/>
    <property type="project" value="UniProtKB-KW"/>
</dbReference>
<dbReference type="EMBL" id="JTJU01000028">
    <property type="protein sequence ID" value="OBX10427.1"/>
    <property type="molecule type" value="Genomic_DNA"/>
</dbReference>
<dbReference type="Proteomes" id="UP000092527">
    <property type="component" value="Unassembled WGS sequence"/>
</dbReference>
<keyword evidence="2 4" id="KW-0238">DNA-binding</keyword>
<name>A0AB36E2M0_9PAST</name>
<evidence type="ECO:0000313" key="7">
    <source>
        <dbReference type="EMBL" id="OBX10427.1"/>
    </source>
</evidence>
<evidence type="ECO:0000256" key="2">
    <source>
        <dbReference type="ARBA" id="ARBA00023125"/>
    </source>
</evidence>
<feature type="domain" description="Core-binding (CB)" evidence="6">
    <location>
        <begin position="70"/>
        <end position="150"/>
    </location>
</feature>
<keyword evidence="3" id="KW-0233">DNA recombination</keyword>
<dbReference type="SUPFAM" id="SSF56349">
    <property type="entry name" value="DNA breaking-rejoining enzymes"/>
    <property type="match status" value="1"/>
</dbReference>
<comment type="caution">
    <text evidence="7">The sequence shown here is derived from an EMBL/GenBank/DDBJ whole genome shotgun (WGS) entry which is preliminary data.</text>
</comment>
<dbReference type="GO" id="GO:0003677">
    <property type="term" value="F:DNA binding"/>
    <property type="evidence" value="ECO:0007669"/>
    <property type="project" value="UniProtKB-UniRule"/>
</dbReference>
<evidence type="ECO:0000256" key="1">
    <source>
        <dbReference type="ARBA" id="ARBA00022908"/>
    </source>
</evidence>
<accession>A0AB36E2M0</accession>
<dbReference type="RefSeq" id="WP_066111321.1">
    <property type="nucleotide sequence ID" value="NZ_JTJT01000007.1"/>
</dbReference>
<dbReference type="Pfam" id="PF00589">
    <property type="entry name" value="Phage_integrase"/>
    <property type="match status" value="1"/>
</dbReference>
<evidence type="ECO:0000256" key="4">
    <source>
        <dbReference type="PROSITE-ProRule" id="PRU01248"/>
    </source>
</evidence>
<dbReference type="InterPro" id="IPR013762">
    <property type="entry name" value="Integrase-like_cat_sf"/>
</dbReference>
<dbReference type="PROSITE" id="PS51900">
    <property type="entry name" value="CB"/>
    <property type="match status" value="1"/>
</dbReference>
<evidence type="ECO:0000259" key="6">
    <source>
        <dbReference type="PROSITE" id="PS51900"/>
    </source>
</evidence>
<proteinExistence type="predicted"/>
<dbReference type="InterPro" id="IPR011010">
    <property type="entry name" value="DNA_brk_join_enz"/>
</dbReference>
<dbReference type="Gene3D" id="3.30.160.60">
    <property type="entry name" value="Classic Zinc Finger"/>
    <property type="match status" value="1"/>
</dbReference>
<keyword evidence="1" id="KW-0229">DNA integration</keyword>
<organism evidence="7 8">
    <name type="scientific">Gallibacterium salpingitidis</name>
    <dbReference type="NCBI Taxonomy" id="505341"/>
    <lineage>
        <taxon>Bacteria</taxon>
        <taxon>Pseudomonadati</taxon>
        <taxon>Pseudomonadota</taxon>
        <taxon>Gammaproteobacteria</taxon>
        <taxon>Pasteurellales</taxon>
        <taxon>Pasteurellaceae</taxon>
        <taxon>Gallibacterium</taxon>
    </lineage>
</organism>
<dbReference type="GO" id="GO:0015074">
    <property type="term" value="P:DNA integration"/>
    <property type="evidence" value="ECO:0007669"/>
    <property type="project" value="UniProtKB-KW"/>
</dbReference>
<dbReference type="PROSITE" id="PS51898">
    <property type="entry name" value="TYR_RECOMBINASE"/>
    <property type="match status" value="1"/>
</dbReference>
<dbReference type="Gene3D" id="1.10.443.10">
    <property type="entry name" value="Intergrase catalytic core"/>
    <property type="match status" value="1"/>
</dbReference>
<sequence>MARPRNRENNGLPQHLLCRRRKRKNGKYVNYYYYVNADGKEISLKTNDKHIAVLKAAELNLDRTTQTEITTFITVATRYLNSQLDNKAKATQDNYRWATNRLMAFFGDPPIQLEKIQAKHIKMYLEWRKDTPRSANYEVEMFHRIWSFAREWGYTNLICPTDGVTKYTLETRDVYIEDHIYNKLYLLADQDMRDLMDIAYLTGQRPIDVCNIHTNHIFDGILHITQQKTKAKVRIKLVGQLADIITRRMETHPGYLFLHSRGGKLRRTTLSERFRNLRNVALEKYPELADEIAEFQFRDLRAKAGTDTALAFTDESAQKQLGHKSVRMTQRYIRKTRVVNPTK</sequence>
<gene>
    <name evidence="7" type="ORF">QV09_05655</name>
</gene>
<protein>
    <submittedName>
        <fullName evidence="7">Integrase</fullName>
    </submittedName>
</protein>
<dbReference type="AlphaFoldDB" id="A0AB36E2M0"/>
<dbReference type="InterPro" id="IPR010998">
    <property type="entry name" value="Integrase_recombinase_N"/>
</dbReference>
<feature type="domain" description="Tyr recombinase" evidence="5">
    <location>
        <begin position="170"/>
        <end position="343"/>
    </location>
</feature>
<dbReference type="InterPro" id="IPR002104">
    <property type="entry name" value="Integrase_catalytic"/>
</dbReference>
<reference evidence="7 8" key="1">
    <citation type="submission" date="2014-11" db="EMBL/GenBank/DDBJ databases">
        <title>Pan-genome of Gallibacterium spp.</title>
        <authorList>
            <person name="Kudirkiene E."/>
            <person name="Bojesen A.M."/>
        </authorList>
    </citation>
    <scope>NUCLEOTIDE SEQUENCE [LARGE SCALE GENOMIC DNA]</scope>
    <source>
        <strain evidence="7 8">18469/18</strain>
    </source>
</reference>
<dbReference type="Gene3D" id="1.10.150.130">
    <property type="match status" value="1"/>
</dbReference>
<evidence type="ECO:0000259" key="5">
    <source>
        <dbReference type="PROSITE" id="PS51898"/>
    </source>
</evidence>
<evidence type="ECO:0000256" key="3">
    <source>
        <dbReference type="ARBA" id="ARBA00023172"/>
    </source>
</evidence>
<evidence type="ECO:0000313" key="8">
    <source>
        <dbReference type="Proteomes" id="UP000092527"/>
    </source>
</evidence>
<dbReference type="InterPro" id="IPR044068">
    <property type="entry name" value="CB"/>
</dbReference>